<dbReference type="KEGG" id="csb:CLSA_c25340"/>
<comment type="similarity">
    <text evidence="1">Belongs to the LysR transcriptional regulatory family.</text>
</comment>
<dbReference type="PRINTS" id="PR00039">
    <property type="entry name" value="HTHLYSR"/>
</dbReference>
<dbReference type="InterPro" id="IPR050950">
    <property type="entry name" value="HTH-type_LysR_regulators"/>
</dbReference>
<dbReference type="Proteomes" id="UP000017118">
    <property type="component" value="Chromosome"/>
</dbReference>
<dbReference type="Pfam" id="PF00126">
    <property type="entry name" value="HTH_1"/>
    <property type="match status" value="1"/>
</dbReference>
<dbReference type="InterPro" id="IPR036390">
    <property type="entry name" value="WH_DNA-bd_sf"/>
</dbReference>
<dbReference type="eggNOG" id="COG0583">
    <property type="taxonomic scope" value="Bacteria"/>
</dbReference>
<dbReference type="InterPro" id="IPR005119">
    <property type="entry name" value="LysR_subst-bd"/>
</dbReference>
<dbReference type="Gene3D" id="3.40.190.290">
    <property type="match status" value="1"/>
</dbReference>
<dbReference type="GO" id="GO:0003677">
    <property type="term" value="F:DNA binding"/>
    <property type="evidence" value="ECO:0007669"/>
    <property type="project" value="UniProtKB-KW"/>
</dbReference>
<feature type="domain" description="HTH lysR-type" evidence="5">
    <location>
        <begin position="1"/>
        <end position="58"/>
    </location>
</feature>
<gene>
    <name evidence="6" type="ORF">CLSA_c25340</name>
</gene>
<dbReference type="PANTHER" id="PTHR30419">
    <property type="entry name" value="HTH-TYPE TRANSCRIPTIONAL REGULATOR YBHD"/>
    <property type="match status" value="1"/>
</dbReference>
<protein>
    <submittedName>
        <fullName evidence="6">LysR substrate binding domain protein</fullName>
    </submittedName>
</protein>
<keyword evidence="3" id="KW-0238">DNA-binding</keyword>
<dbReference type="EMBL" id="CP006721">
    <property type="protein sequence ID" value="AGX43507.1"/>
    <property type="molecule type" value="Genomic_DNA"/>
</dbReference>
<sequence length="294" mass="33939">MNIKELINFLKVCKMKSISKASRELFISPQGLSKSIKKLEKELGVILFIRSSIGMSLTKQGEVLKKNAIRIIQDLEKLKYEMYNATKFNKEKIKLVSSYGVIRLLEPECILEFSKNNTNISLEYEEHPDMYIDEYVKENKADIGFAIEPIDDAAFNKTVIKTFDIKLLVHKDHPLSKKKVITYKDVDNVDMVIESKVFKVYHILDEHFKQAGVEPNIIFVTSGFSLCHKLCAENKCISITMDFISRDIKNNDIVAIPFEDKSLKWTICMITKKGHISSTIKTFEDYILSWINHI</sequence>
<dbReference type="CDD" id="cd05466">
    <property type="entry name" value="PBP2_LTTR_substrate"/>
    <property type="match status" value="1"/>
</dbReference>
<dbReference type="PANTHER" id="PTHR30419:SF8">
    <property type="entry name" value="NITROGEN ASSIMILATION TRANSCRIPTIONAL ACTIVATOR-RELATED"/>
    <property type="match status" value="1"/>
</dbReference>
<dbReference type="PROSITE" id="PS50931">
    <property type="entry name" value="HTH_LYSR"/>
    <property type="match status" value="1"/>
</dbReference>
<evidence type="ECO:0000313" key="6">
    <source>
        <dbReference type="EMBL" id="AGX43507.1"/>
    </source>
</evidence>
<keyword evidence="7" id="KW-1185">Reference proteome</keyword>
<dbReference type="InterPro" id="IPR036388">
    <property type="entry name" value="WH-like_DNA-bd_sf"/>
</dbReference>
<dbReference type="AlphaFoldDB" id="U5MVQ4"/>
<dbReference type="HOGENOM" id="CLU_039613_6_2_9"/>
<dbReference type="OrthoDB" id="1652954at2"/>
<dbReference type="Gene3D" id="1.10.10.10">
    <property type="entry name" value="Winged helix-like DNA-binding domain superfamily/Winged helix DNA-binding domain"/>
    <property type="match status" value="1"/>
</dbReference>
<dbReference type="SUPFAM" id="SSF46785">
    <property type="entry name" value="Winged helix' DNA-binding domain"/>
    <property type="match status" value="1"/>
</dbReference>
<evidence type="ECO:0000256" key="2">
    <source>
        <dbReference type="ARBA" id="ARBA00023015"/>
    </source>
</evidence>
<evidence type="ECO:0000256" key="1">
    <source>
        <dbReference type="ARBA" id="ARBA00009437"/>
    </source>
</evidence>
<accession>U5MVQ4</accession>
<name>U5MVQ4_CLOSA</name>
<dbReference type="RefSeq" id="WP_022746655.1">
    <property type="nucleotide sequence ID" value="NC_022571.1"/>
</dbReference>
<proteinExistence type="inferred from homology"/>
<reference evidence="6 7" key="1">
    <citation type="journal article" date="2013" name="Genome Announc.">
        <title>Complete Genome Sequence of the Solvent Producer Clostridium saccharobutylicum NCP262 (DSM 13864).</title>
        <authorList>
            <person name="Poehlein A."/>
            <person name="Hartwich K."/>
            <person name="Krabben P."/>
            <person name="Ehrenreich A."/>
            <person name="Liebl W."/>
            <person name="Durre P."/>
            <person name="Gottschalk G."/>
            <person name="Daniel R."/>
        </authorList>
    </citation>
    <scope>NUCLEOTIDE SEQUENCE [LARGE SCALE GENOMIC DNA]</scope>
    <source>
        <strain evidence="6">DSM 13864</strain>
    </source>
</reference>
<dbReference type="PATRIC" id="fig|1345695.10.peg.952"/>
<organism evidence="6 7">
    <name type="scientific">Clostridium saccharobutylicum DSM 13864</name>
    <dbReference type="NCBI Taxonomy" id="1345695"/>
    <lineage>
        <taxon>Bacteria</taxon>
        <taxon>Bacillati</taxon>
        <taxon>Bacillota</taxon>
        <taxon>Clostridia</taxon>
        <taxon>Eubacteriales</taxon>
        <taxon>Clostridiaceae</taxon>
        <taxon>Clostridium</taxon>
    </lineage>
</organism>
<dbReference type="GO" id="GO:0003700">
    <property type="term" value="F:DNA-binding transcription factor activity"/>
    <property type="evidence" value="ECO:0007669"/>
    <property type="project" value="InterPro"/>
</dbReference>
<keyword evidence="2" id="KW-0805">Transcription regulation</keyword>
<evidence type="ECO:0000313" key="7">
    <source>
        <dbReference type="Proteomes" id="UP000017118"/>
    </source>
</evidence>
<dbReference type="GO" id="GO:0005829">
    <property type="term" value="C:cytosol"/>
    <property type="evidence" value="ECO:0007669"/>
    <property type="project" value="TreeGrafter"/>
</dbReference>
<evidence type="ECO:0000259" key="5">
    <source>
        <dbReference type="PROSITE" id="PS50931"/>
    </source>
</evidence>
<dbReference type="GeneID" id="55474947"/>
<dbReference type="SUPFAM" id="SSF53850">
    <property type="entry name" value="Periplasmic binding protein-like II"/>
    <property type="match status" value="1"/>
</dbReference>
<dbReference type="InterPro" id="IPR000847">
    <property type="entry name" value="LysR_HTH_N"/>
</dbReference>
<evidence type="ECO:0000256" key="3">
    <source>
        <dbReference type="ARBA" id="ARBA00023125"/>
    </source>
</evidence>
<dbReference type="Pfam" id="PF03466">
    <property type="entry name" value="LysR_substrate"/>
    <property type="match status" value="1"/>
</dbReference>
<keyword evidence="4" id="KW-0804">Transcription</keyword>
<evidence type="ECO:0000256" key="4">
    <source>
        <dbReference type="ARBA" id="ARBA00023163"/>
    </source>
</evidence>